<accession>A0A8J2JFU4</accession>
<organism evidence="2 3">
    <name type="scientific">Allacma fusca</name>
    <dbReference type="NCBI Taxonomy" id="39272"/>
    <lineage>
        <taxon>Eukaryota</taxon>
        <taxon>Metazoa</taxon>
        <taxon>Ecdysozoa</taxon>
        <taxon>Arthropoda</taxon>
        <taxon>Hexapoda</taxon>
        <taxon>Collembola</taxon>
        <taxon>Symphypleona</taxon>
        <taxon>Sminthuridae</taxon>
        <taxon>Allacma</taxon>
    </lineage>
</organism>
<keyword evidence="3" id="KW-1185">Reference proteome</keyword>
<dbReference type="SMART" id="SM00220">
    <property type="entry name" value="S_TKc"/>
    <property type="match status" value="1"/>
</dbReference>
<dbReference type="OrthoDB" id="40902at2759"/>
<sequence length="204" mass="23120">MRAGSVWLGSRVSICDLFLRAVFTCGPPKFNFPLSQWKSTRGNWIGGYSSVFSDHVLTNSNKPKSSFINSKMSDEFWVENREKSRSFFDDYIIGGVMGKGVTSCVYRCKNKTDNTDWACKVIQKEGQGKRKKVISSEIEALLKLRHSNIVHMKQIYESAMEVFIVLELADGGELFDRIVKKGHYSEKEAARVVNQVISALDVNF</sequence>
<dbReference type="GO" id="GO:0004672">
    <property type="term" value="F:protein kinase activity"/>
    <property type="evidence" value="ECO:0007669"/>
    <property type="project" value="InterPro"/>
</dbReference>
<dbReference type="GO" id="GO:0005524">
    <property type="term" value="F:ATP binding"/>
    <property type="evidence" value="ECO:0007669"/>
    <property type="project" value="InterPro"/>
</dbReference>
<proteinExistence type="predicted"/>
<dbReference type="EMBL" id="CAJVCH010016636">
    <property type="protein sequence ID" value="CAG7681523.1"/>
    <property type="molecule type" value="Genomic_DNA"/>
</dbReference>
<dbReference type="PROSITE" id="PS50011">
    <property type="entry name" value="PROTEIN_KINASE_DOM"/>
    <property type="match status" value="1"/>
</dbReference>
<reference evidence="2" key="1">
    <citation type="submission" date="2021-06" db="EMBL/GenBank/DDBJ databases">
        <authorList>
            <person name="Hodson N. C."/>
            <person name="Mongue J. A."/>
            <person name="Jaron S. K."/>
        </authorList>
    </citation>
    <scope>NUCLEOTIDE SEQUENCE</scope>
</reference>
<evidence type="ECO:0000259" key="1">
    <source>
        <dbReference type="PROSITE" id="PS50011"/>
    </source>
</evidence>
<feature type="domain" description="Protein kinase" evidence="1">
    <location>
        <begin position="91"/>
        <end position="204"/>
    </location>
</feature>
<evidence type="ECO:0000313" key="2">
    <source>
        <dbReference type="EMBL" id="CAG7681523.1"/>
    </source>
</evidence>
<comment type="caution">
    <text evidence="2">The sequence shown here is derived from an EMBL/GenBank/DDBJ whole genome shotgun (WGS) entry which is preliminary data.</text>
</comment>
<gene>
    <name evidence="2" type="ORF">AFUS01_LOCUS2839</name>
</gene>
<dbReference type="InterPro" id="IPR000719">
    <property type="entry name" value="Prot_kinase_dom"/>
</dbReference>
<evidence type="ECO:0000313" key="3">
    <source>
        <dbReference type="Proteomes" id="UP000708208"/>
    </source>
</evidence>
<name>A0A8J2JFU4_9HEXA</name>
<dbReference type="PANTHER" id="PTHR24347">
    <property type="entry name" value="SERINE/THREONINE-PROTEIN KINASE"/>
    <property type="match status" value="1"/>
</dbReference>
<protein>
    <recommendedName>
        <fullName evidence="1">Protein kinase domain-containing protein</fullName>
    </recommendedName>
</protein>
<dbReference type="Pfam" id="PF00069">
    <property type="entry name" value="Pkinase"/>
    <property type="match status" value="1"/>
</dbReference>
<dbReference type="Proteomes" id="UP000708208">
    <property type="component" value="Unassembled WGS sequence"/>
</dbReference>
<dbReference type="AlphaFoldDB" id="A0A8J2JFU4"/>